<proteinExistence type="predicted"/>
<dbReference type="AlphaFoldDB" id="A0A2H1VHK6"/>
<gene>
    <name evidence="1" type="ORF">SFRICE_006666</name>
</gene>
<organism evidence="1">
    <name type="scientific">Spodoptera frugiperda</name>
    <name type="common">Fall armyworm</name>
    <dbReference type="NCBI Taxonomy" id="7108"/>
    <lineage>
        <taxon>Eukaryota</taxon>
        <taxon>Metazoa</taxon>
        <taxon>Ecdysozoa</taxon>
        <taxon>Arthropoda</taxon>
        <taxon>Hexapoda</taxon>
        <taxon>Insecta</taxon>
        <taxon>Pterygota</taxon>
        <taxon>Neoptera</taxon>
        <taxon>Endopterygota</taxon>
        <taxon>Lepidoptera</taxon>
        <taxon>Glossata</taxon>
        <taxon>Ditrysia</taxon>
        <taxon>Noctuoidea</taxon>
        <taxon>Noctuidae</taxon>
        <taxon>Amphipyrinae</taxon>
        <taxon>Spodoptera</taxon>
    </lineage>
</organism>
<name>A0A2H1VHK6_SPOFR</name>
<sequence length="88" mass="10018">MVCSQALFTPSIRQHAYYECGIIRPNRIVMPTEWFGSGYGSTNTYYLTIVCNVTPFIPEGVGRGVHYGTFLKVDVDEFVLTTNHFQYV</sequence>
<reference evidence="1" key="1">
    <citation type="submission" date="2016-07" db="EMBL/GenBank/DDBJ databases">
        <authorList>
            <person name="Bretaudeau A."/>
        </authorList>
    </citation>
    <scope>NUCLEOTIDE SEQUENCE</scope>
    <source>
        <strain evidence="1">Rice</strain>
        <tissue evidence="1">Whole body</tissue>
    </source>
</reference>
<dbReference type="EMBL" id="ODYU01002589">
    <property type="protein sequence ID" value="SOQ40286.1"/>
    <property type="molecule type" value="Genomic_DNA"/>
</dbReference>
<accession>A0A2H1VHK6</accession>
<protein>
    <submittedName>
        <fullName evidence="1">SFRICE_006666</fullName>
    </submittedName>
</protein>
<evidence type="ECO:0000313" key="1">
    <source>
        <dbReference type="EMBL" id="SOQ40286.1"/>
    </source>
</evidence>